<dbReference type="Proteomes" id="UP000245657">
    <property type="component" value="Unassembled WGS sequence"/>
</dbReference>
<reference evidence="2 3" key="1">
    <citation type="submission" date="2018-05" db="EMBL/GenBank/DDBJ databases">
        <title>Draft genome of Methanospirillum lacunae Ki8-1.</title>
        <authorList>
            <person name="Dueholm M.S."/>
            <person name="Nielsen P.H."/>
            <person name="Bakmann L.F."/>
            <person name="Otzen D.E."/>
        </authorList>
    </citation>
    <scope>NUCLEOTIDE SEQUENCE [LARGE SCALE GENOMIC DNA]</scope>
    <source>
        <strain evidence="2 3">Ki8-1</strain>
    </source>
</reference>
<feature type="transmembrane region" description="Helical" evidence="1">
    <location>
        <begin position="6"/>
        <end position="23"/>
    </location>
</feature>
<protein>
    <recommendedName>
        <fullName evidence="4">IPT/TIG domain-containing protein</fullName>
    </recommendedName>
</protein>
<gene>
    <name evidence="2" type="ORF">DK846_02690</name>
</gene>
<proteinExistence type="predicted"/>
<dbReference type="OrthoDB" id="117707at2157"/>
<evidence type="ECO:0000313" key="3">
    <source>
        <dbReference type="Proteomes" id="UP000245657"/>
    </source>
</evidence>
<evidence type="ECO:0000313" key="2">
    <source>
        <dbReference type="EMBL" id="PWR74083.1"/>
    </source>
</evidence>
<keyword evidence="1" id="KW-1133">Transmembrane helix</keyword>
<name>A0A2V2NFJ4_9EURY</name>
<keyword evidence="3" id="KW-1185">Reference proteome</keyword>
<dbReference type="EMBL" id="QGMY01000002">
    <property type="protein sequence ID" value="PWR74083.1"/>
    <property type="molecule type" value="Genomic_DNA"/>
</dbReference>
<keyword evidence="1" id="KW-0812">Transmembrane</keyword>
<keyword evidence="1" id="KW-0472">Membrane</keyword>
<evidence type="ECO:0008006" key="4">
    <source>
        <dbReference type="Google" id="ProtNLM"/>
    </source>
</evidence>
<comment type="caution">
    <text evidence="2">The sequence shown here is derived from an EMBL/GenBank/DDBJ whole genome shotgun (WGS) entry which is preliminary data.</text>
</comment>
<dbReference type="GeneID" id="97549443"/>
<accession>A0A2V2NFJ4</accession>
<sequence>MEKRDIIIIIVAIFIVLFMAMYVKPLVTGKPVQLMPDEFSNMLKGGNQSVINNTSIVNSSAKHVTSIPRVNSINPQNITADGNTTKVVIEGKNFTESMDSVTFVGNGENKTFSTSLQNGTLVTDNVTLPEGNWIVKIVDNYTKVTYNTTRSVVVKATITPVPTWDGKPIPLQVTEQPTGTIFKSRPYPEDTVSNATPMKTYSNFSDVKSAKIKSIYIPYGYYDINYSVTFQTHIATPADTEKNVFEFNREYKEPLVVYEVTQTYNNETKQWDYTYTKNESDTEFKPSSDKILTKIPKDEGWTAGSDETPFETETTDFFGQPLVESVGYTKPDITITVKNLDNPSAIPVIIKPNGGIDPLQWNEAKHKDEAEKLMKEKGKQEYFDSDEYKDAWDKKWKTIKDPRPWSERIYGKGNYSLEIDTQSIDSYNIQIKVPEVRNTSYIPKMDENYILEQNAIKKQLSGFFTEFNENLSATYFTNIVDYLATDLTTHDKLEQIYQGYVQTRATGIKVTDVIIDDILVRGNIGKDNSLIQADSATARGNLKVVLNNVEKIIPFDLSFVNEPSGWKFKTLPDIKY</sequence>
<dbReference type="RefSeq" id="WP_109967362.1">
    <property type="nucleotide sequence ID" value="NZ_CP176093.1"/>
</dbReference>
<dbReference type="AlphaFoldDB" id="A0A2V2NFJ4"/>
<organism evidence="2 3">
    <name type="scientific">Methanospirillum lacunae</name>
    <dbReference type="NCBI Taxonomy" id="668570"/>
    <lineage>
        <taxon>Archaea</taxon>
        <taxon>Methanobacteriati</taxon>
        <taxon>Methanobacteriota</taxon>
        <taxon>Stenosarchaea group</taxon>
        <taxon>Methanomicrobia</taxon>
        <taxon>Methanomicrobiales</taxon>
        <taxon>Methanospirillaceae</taxon>
        <taxon>Methanospirillum</taxon>
    </lineage>
</organism>
<evidence type="ECO:0000256" key="1">
    <source>
        <dbReference type="SAM" id="Phobius"/>
    </source>
</evidence>